<keyword evidence="2" id="KW-1185">Reference proteome</keyword>
<proteinExistence type="predicted"/>
<reference evidence="1 2" key="1">
    <citation type="submission" date="2018-04" db="EMBL/GenBank/DDBJ databases">
        <title>Genomic Encyclopedia of Archaeal and Bacterial Type Strains, Phase II (KMG-II): from individual species to whole genera.</title>
        <authorList>
            <person name="Goeker M."/>
        </authorList>
    </citation>
    <scope>NUCLEOTIDE SEQUENCE [LARGE SCALE GENOMIC DNA]</scope>
    <source>
        <strain evidence="1 2">DSM 45169</strain>
    </source>
</reference>
<name>A0A2T4ZD21_9BACL</name>
<dbReference type="RefSeq" id="WP_107727060.1">
    <property type="nucleotide sequence ID" value="NZ_PZZP01000001.1"/>
</dbReference>
<dbReference type="EMBL" id="PZZP01000001">
    <property type="protein sequence ID" value="PTM59794.1"/>
    <property type="molecule type" value="Genomic_DNA"/>
</dbReference>
<comment type="caution">
    <text evidence="1">The sequence shown here is derived from an EMBL/GenBank/DDBJ whole genome shotgun (WGS) entry which is preliminary data.</text>
</comment>
<gene>
    <name evidence="1" type="ORF">C8J48_2426</name>
</gene>
<dbReference type="AlphaFoldDB" id="A0A2T4ZD21"/>
<evidence type="ECO:0000313" key="1">
    <source>
        <dbReference type="EMBL" id="PTM59794.1"/>
    </source>
</evidence>
<sequence length="85" mass="9797">MSQSTTKKLSWISILVIIAMLGSLLIPDYQLAYAAAKEENTTTKKENTKQELLDLRTQYSKTFKKGDEYILEEYLEPIHVEKKGE</sequence>
<evidence type="ECO:0000313" key="2">
    <source>
        <dbReference type="Proteomes" id="UP000241639"/>
    </source>
</evidence>
<dbReference type="Proteomes" id="UP000241639">
    <property type="component" value="Unassembled WGS sequence"/>
</dbReference>
<accession>A0A2T4ZD21</accession>
<protein>
    <submittedName>
        <fullName evidence="1">Uncharacterized protein</fullName>
    </submittedName>
</protein>
<organism evidence="1 2">
    <name type="scientific">Desmospora activa DSM 45169</name>
    <dbReference type="NCBI Taxonomy" id="1121389"/>
    <lineage>
        <taxon>Bacteria</taxon>
        <taxon>Bacillati</taxon>
        <taxon>Bacillota</taxon>
        <taxon>Bacilli</taxon>
        <taxon>Bacillales</taxon>
        <taxon>Thermoactinomycetaceae</taxon>
        <taxon>Desmospora</taxon>
    </lineage>
</organism>